<evidence type="ECO:0000313" key="2">
    <source>
        <dbReference type="EMBL" id="CAF0870494.1"/>
    </source>
</evidence>
<evidence type="ECO:0000256" key="1">
    <source>
        <dbReference type="SAM" id="MobiDB-lite"/>
    </source>
</evidence>
<proteinExistence type="predicted"/>
<comment type="caution">
    <text evidence="2">The sequence shown here is derived from an EMBL/GenBank/DDBJ whole genome shotgun (WGS) entry which is preliminary data.</text>
</comment>
<gene>
    <name evidence="2" type="ORF">OXX778_LOCUS9906</name>
</gene>
<reference evidence="2" key="1">
    <citation type="submission" date="2021-02" db="EMBL/GenBank/DDBJ databases">
        <authorList>
            <person name="Nowell W R."/>
        </authorList>
    </citation>
    <scope>NUCLEOTIDE SEQUENCE</scope>
    <source>
        <strain evidence="2">Ploen Becks lab</strain>
    </source>
</reference>
<dbReference type="EMBL" id="CAJNOC010001507">
    <property type="protein sequence ID" value="CAF0870494.1"/>
    <property type="molecule type" value="Genomic_DNA"/>
</dbReference>
<dbReference type="AlphaFoldDB" id="A0A813XB63"/>
<keyword evidence="3" id="KW-1185">Reference proteome</keyword>
<evidence type="ECO:0000313" key="3">
    <source>
        <dbReference type="Proteomes" id="UP000663879"/>
    </source>
</evidence>
<sequence>MISSLMARKPINLGEALKYAEILEADLGARKKENLLSMEEFEPNSKRVKIASDVYLDMEKPGEDGYGFNFHNLMRKNHRSHIRSLNENDYDFLNLIDDMKEEKKAVAEKHTDGSGNTSRLPEGVNLSESALDEVQKARLICLVKR</sequence>
<protein>
    <submittedName>
        <fullName evidence="2">Uncharacterized protein</fullName>
    </submittedName>
</protein>
<feature type="region of interest" description="Disordered" evidence="1">
    <location>
        <begin position="104"/>
        <end position="124"/>
    </location>
</feature>
<organism evidence="2 3">
    <name type="scientific">Brachionus calyciflorus</name>
    <dbReference type="NCBI Taxonomy" id="104777"/>
    <lineage>
        <taxon>Eukaryota</taxon>
        <taxon>Metazoa</taxon>
        <taxon>Spiralia</taxon>
        <taxon>Gnathifera</taxon>
        <taxon>Rotifera</taxon>
        <taxon>Eurotatoria</taxon>
        <taxon>Monogononta</taxon>
        <taxon>Pseudotrocha</taxon>
        <taxon>Ploima</taxon>
        <taxon>Brachionidae</taxon>
        <taxon>Brachionus</taxon>
    </lineage>
</organism>
<accession>A0A813XB63</accession>
<dbReference type="Proteomes" id="UP000663879">
    <property type="component" value="Unassembled WGS sequence"/>
</dbReference>
<name>A0A813XB63_9BILA</name>